<dbReference type="NCBIfam" id="NF037995">
    <property type="entry name" value="TRAP_S1"/>
    <property type="match status" value="1"/>
</dbReference>
<keyword evidence="1 2" id="KW-0732">Signal</keyword>
<reference evidence="3 4" key="1">
    <citation type="submission" date="2023-07" db="EMBL/GenBank/DDBJ databases">
        <title>Sorghum-associated microbial communities from plants grown in Nebraska, USA.</title>
        <authorList>
            <person name="Schachtman D."/>
        </authorList>
    </citation>
    <scope>NUCLEOTIDE SEQUENCE [LARGE SCALE GENOMIC DNA]</scope>
    <source>
        <strain evidence="3 4">BE240</strain>
    </source>
</reference>
<evidence type="ECO:0000256" key="1">
    <source>
        <dbReference type="ARBA" id="ARBA00022729"/>
    </source>
</evidence>
<name>A0ABU1V848_9BURK</name>
<dbReference type="EMBL" id="JAVDWE010000003">
    <property type="protein sequence ID" value="MDR7093633.1"/>
    <property type="molecule type" value="Genomic_DNA"/>
</dbReference>
<sequence length="343" mass="37098">MKSRFHSSLRAVAAAALMLGALGAQAQDKPVEMKFAHWLPASHPLAKLGFEPWAKSVEAASKGSIKVALFPAQQLGKAADHYDMARDGIAEMTWVNPGYQAGRFPMIAAGELPFLIAKPGPGSAALDQWYRQYAATEMKDVKFCFAHVHIGTFHAKKPITEPGQLKGMKIRSANGTVAQTMTLLGATNVQVSAPEARDALDKGVADAITFPWNSIVSFGIDKAVKFHSDMRFYASDFVWVLNKPWYDKLAAGQKKVIDDHCNNEWAGKVGGAWGDEEDSGQAKLEKTAGHTIVPISAAQLDVWKKAVDPVYAQWVKAADAAGNKGQAALDDLRKELANRKAGN</sequence>
<evidence type="ECO:0000313" key="4">
    <source>
        <dbReference type="Proteomes" id="UP001265550"/>
    </source>
</evidence>
<dbReference type="InterPro" id="IPR038404">
    <property type="entry name" value="TRAP_DctP_sf"/>
</dbReference>
<dbReference type="Pfam" id="PF03480">
    <property type="entry name" value="DctP"/>
    <property type="match status" value="1"/>
</dbReference>
<gene>
    <name evidence="3" type="ORF">J2X09_001365</name>
</gene>
<protein>
    <submittedName>
        <fullName evidence="3">TRAP-type C4-dicarboxylate transport system substrate-binding protein</fullName>
    </submittedName>
</protein>
<evidence type="ECO:0000313" key="3">
    <source>
        <dbReference type="EMBL" id="MDR7093633.1"/>
    </source>
</evidence>
<feature type="signal peptide" evidence="2">
    <location>
        <begin position="1"/>
        <end position="26"/>
    </location>
</feature>
<keyword evidence="4" id="KW-1185">Reference proteome</keyword>
<comment type="caution">
    <text evidence="3">The sequence shown here is derived from an EMBL/GenBank/DDBJ whole genome shotgun (WGS) entry which is preliminary data.</text>
</comment>
<dbReference type="Proteomes" id="UP001265550">
    <property type="component" value="Unassembled WGS sequence"/>
</dbReference>
<dbReference type="PANTHER" id="PTHR33376:SF15">
    <property type="entry name" value="BLL6794 PROTEIN"/>
    <property type="match status" value="1"/>
</dbReference>
<dbReference type="PANTHER" id="PTHR33376">
    <property type="match status" value="1"/>
</dbReference>
<organism evidence="3 4">
    <name type="scientific">Hydrogenophaga laconesensis</name>
    <dbReference type="NCBI Taxonomy" id="1805971"/>
    <lineage>
        <taxon>Bacteria</taxon>
        <taxon>Pseudomonadati</taxon>
        <taxon>Pseudomonadota</taxon>
        <taxon>Betaproteobacteria</taxon>
        <taxon>Burkholderiales</taxon>
        <taxon>Comamonadaceae</taxon>
        <taxon>Hydrogenophaga</taxon>
    </lineage>
</organism>
<proteinExistence type="predicted"/>
<dbReference type="RefSeq" id="WP_204732488.1">
    <property type="nucleotide sequence ID" value="NZ_JAVDWE010000003.1"/>
</dbReference>
<feature type="chain" id="PRO_5045488783" evidence="2">
    <location>
        <begin position="27"/>
        <end position="343"/>
    </location>
</feature>
<dbReference type="Gene3D" id="3.40.190.170">
    <property type="entry name" value="Bacterial extracellular solute-binding protein, family 7"/>
    <property type="match status" value="1"/>
</dbReference>
<evidence type="ECO:0000256" key="2">
    <source>
        <dbReference type="SAM" id="SignalP"/>
    </source>
</evidence>
<accession>A0ABU1V848</accession>
<dbReference type="InterPro" id="IPR018389">
    <property type="entry name" value="DctP_fam"/>
</dbReference>
<dbReference type="CDD" id="cd13665">
    <property type="entry name" value="PBP2_TRAP_Dctp3_4"/>
    <property type="match status" value="1"/>
</dbReference>